<name>A0AB33JAK7_9BACT</name>
<organism evidence="1">
    <name type="scientific">Prevotella sp. GTC17259</name>
    <dbReference type="NCBI Taxonomy" id="3236795"/>
    <lineage>
        <taxon>Bacteria</taxon>
        <taxon>Pseudomonadati</taxon>
        <taxon>Bacteroidota</taxon>
        <taxon>Bacteroidia</taxon>
        <taxon>Bacteroidales</taxon>
        <taxon>Prevotellaceae</taxon>
        <taxon>Prevotella</taxon>
    </lineage>
</organism>
<evidence type="ECO:0000313" key="1">
    <source>
        <dbReference type="EMBL" id="BFO76369.1"/>
    </source>
</evidence>
<proteinExistence type="predicted"/>
<dbReference type="AlphaFoldDB" id="A0AB33JAK7"/>
<dbReference type="EMBL" id="AP035787">
    <property type="protein sequence ID" value="BFO76369.1"/>
    <property type="molecule type" value="Genomic_DNA"/>
</dbReference>
<reference evidence="1" key="1">
    <citation type="submission" date="2024-07" db="EMBL/GenBank/DDBJ databases">
        <title>Complete genome sequence of Prevotella sp. YM-2024 GTC17259.</title>
        <authorList>
            <person name="Hayashi M."/>
            <person name="Muto Y."/>
            <person name="Tanaka K."/>
            <person name="Niwa H."/>
        </authorList>
    </citation>
    <scope>NUCLEOTIDE SEQUENCE</scope>
    <source>
        <strain evidence="1">GTC17259</strain>
    </source>
</reference>
<protein>
    <submittedName>
        <fullName evidence="1">Uncharacterized protein</fullName>
    </submittedName>
</protein>
<accession>A0AB33JAK7</accession>
<gene>
    <name evidence="1" type="ORF">GTC17259_14190</name>
</gene>
<sequence length="209" mass="24451">MILTLLLSVVSSVYGLAQNQEDRHIRLTLSSGEVVEGYIWRGWWADVSYYSLKSSKYNAFTVTSSPTDKKTVEYDVRTVKSIDYVQKTKAYPNGEHWDAVEVMYPRKSLKFCRLEATSKHGAKLYSWRATDTTVNSKSSKTKFIWRYGVQFGESTPVYYLFYSYMLHKLKKTNPDLRKYLDEHTDGRVVNEDNPRAILQIYDQYVESRK</sequence>